<proteinExistence type="predicted"/>
<evidence type="ECO:0000313" key="1">
    <source>
        <dbReference type="EMBL" id="OQP31660.1"/>
    </source>
</evidence>
<gene>
    <name evidence="1" type="ORF">B2J69_17765</name>
</gene>
<accession>A0A1V9DCP7</accession>
<reference evidence="1 2" key="1">
    <citation type="submission" date="2017-02" db="EMBL/GenBank/DDBJ databases">
        <title>Whole genome shotgun sequence of Pantoea agglomerans strain AS1 isolated from a cycad, Zamia floridana in Central Florida, USA.</title>
        <authorList>
            <person name="Lata P."/>
            <person name="Govindarajan S."/>
            <person name="Qi F."/>
            <person name="Li J.-L."/>
            <person name="Maurya S.K."/>
            <person name="Sahoo M.K."/>
        </authorList>
    </citation>
    <scope>NUCLEOTIDE SEQUENCE [LARGE SCALE GENOMIC DNA]</scope>
    <source>
        <strain evidence="1 2">AS1</strain>
    </source>
</reference>
<comment type="caution">
    <text evidence="1">The sequence shown here is derived from an EMBL/GenBank/DDBJ whole genome shotgun (WGS) entry which is preliminary data.</text>
</comment>
<dbReference type="AlphaFoldDB" id="A0A1V9DCP7"/>
<keyword evidence="2" id="KW-1185">Reference proteome</keyword>
<evidence type="ECO:0000313" key="2">
    <source>
        <dbReference type="Proteomes" id="UP000192769"/>
    </source>
</evidence>
<name>A0A1V9DCP7_9GAMM</name>
<sequence>MPWPANVTPDITRFRPSPMADVIGFGRLSQAAALMFRRQLFIMAARRCLSHSLSRLIPGMLAFSMSLPVLNRQNAQSDARLAP</sequence>
<protein>
    <submittedName>
        <fullName evidence="1">Uncharacterized protein</fullName>
    </submittedName>
</protein>
<organism evidence="1 2">
    <name type="scientific">Pantoea latae</name>
    <dbReference type="NCBI Taxonomy" id="1964541"/>
    <lineage>
        <taxon>Bacteria</taxon>
        <taxon>Pseudomonadati</taxon>
        <taxon>Pseudomonadota</taxon>
        <taxon>Gammaproteobacteria</taxon>
        <taxon>Enterobacterales</taxon>
        <taxon>Erwiniaceae</taxon>
        <taxon>Pantoea</taxon>
    </lineage>
</organism>
<dbReference type="EMBL" id="MWUE01000026">
    <property type="protein sequence ID" value="OQP31660.1"/>
    <property type="molecule type" value="Genomic_DNA"/>
</dbReference>
<dbReference type="Proteomes" id="UP000192769">
    <property type="component" value="Unassembled WGS sequence"/>
</dbReference>